<dbReference type="HAMAP" id="MF_00743">
    <property type="entry name" value="FumaraseC"/>
    <property type="match status" value="1"/>
</dbReference>
<dbReference type="Gene3D" id="1.20.200.10">
    <property type="entry name" value="Fumarase/aspartase (Central domain)"/>
    <property type="match status" value="1"/>
</dbReference>
<evidence type="ECO:0000256" key="3">
    <source>
        <dbReference type="HAMAP-Rule" id="MF_00743"/>
    </source>
</evidence>
<dbReference type="FunFam" id="1.10.40.30:FF:000002">
    <property type="entry name" value="Fumarate hydratase class II"/>
    <property type="match status" value="1"/>
</dbReference>
<gene>
    <name evidence="3 6" type="primary">fumC</name>
    <name evidence="6" type="ORF">RZ57_07770</name>
</gene>
<comment type="similarity">
    <text evidence="1 3">Belongs to the class-II fumarase/aspartase family. Fumarase subfamily.</text>
</comment>
<evidence type="ECO:0000256" key="1">
    <source>
        <dbReference type="ARBA" id="ARBA00009084"/>
    </source>
</evidence>
<dbReference type="PANTHER" id="PTHR11444">
    <property type="entry name" value="ASPARTATEAMMONIA/ARGININOSUCCINATE/ADENYLOSUCCINATE LYASE"/>
    <property type="match status" value="1"/>
</dbReference>
<feature type="binding site" description="in site B" evidence="3">
    <location>
        <begin position="129"/>
        <end position="132"/>
    </location>
    <ligand>
        <name>substrate</name>
    </ligand>
</feature>
<comment type="pathway">
    <text evidence="3">Carbohydrate metabolism; tricarboxylic acid cycle; (S)-malate from fumarate: step 1/1.</text>
</comment>
<evidence type="ECO:0000259" key="5">
    <source>
        <dbReference type="Pfam" id="PF10415"/>
    </source>
</evidence>
<dbReference type="Gene3D" id="1.10.40.30">
    <property type="entry name" value="Fumarase/aspartase (C-terminal domain)"/>
    <property type="match status" value="1"/>
</dbReference>
<dbReference type="PROSITE" id="PS00163">
    <property type="entry name" value="FUMARATE_LYASES"/>
    <property type="match status" value="1"/>
</dbReference>
<reference evidence="6 7" key="1">
    <citation type="journal article" date="2015" name="PLoS Negl. Trop. Dis.">
        <title>Haemophilus ducreyi Cutaneous Ulcer Strains Are Nearly Identical to Class I Genital Ulcer Strains.</title>
        <authorList>
            <person name="Gangaiah D."/>
            <person name="Webb K.M."/>
            <person name="Humphreys T.L."/>
            <person name="Fortney K.R."/>
            <person name="Toh E."/>
            <person name="Tai A."/>
            <person name="Katz S.S."/>
            <person name="Pillay A."/>
            <person name="Chen C.Y."/>
            <person name="Roberts S.A."/>
            <person name="Munson R.S.Jr."/>
            <person name="Spinola S.M."/>
        </authorList>
    </citation>
    <scope>NUCLEOTIDE SEQUENCE [LARGE SCALE GENOMIC DNA]</scope>
    <source>
        <strain evidence="7">CLU2</strain>
    </source>
</reference>
<feature type="binding site" evidence="3">
    <location>
        <begin position="324"/>
        <end position="326"/>
    </location>
    <ligand>
        <name>substrate</name>
    </ligand>
</feature>
<dbReference type="AlphaFoldDB" id="A0AAC8UDV3"/>
<feature type="active site" evidence="3">
    <location>
        <position position="318"/>
    </location>
</feature>
<dbReference type="CDD" id="cd01362">
    <property type="entry name" value="Fumarase_classII"/>
    <property type="match status" value="1"/>
</dbReference>
<dbReference type="PRINTS" id="PR00149">
    <property type="entry name" value="FUMRATELYASE"/>
</dbReference>
<feature type="active site" description="Proton donor/acceptor" evidence="3">
    <location>
        <position position="188"/>
    </location>
</feature>
<dbReference type="InterPro" id="IPR018951">
    <property type="entry name" value="Fumarase_C_C"/>
</dbReference>
<comment type="catalytic activity">
    <reaction evidence="3">
        <text>(S)-malate = fumarate + H2O</text>
        <dbReference type="Rhea" id="RHEA:12460"/>
        <dbReference type="ChEBI" id="CHEBI:15377"/>
        <dbReference type="ChEBI" id="CHEBI:15589"/>
        <dbReference type="ChEBI" id="CHEBI:29806"/>
        <dbReference type="EC" id="4.2.1.2"/>
    </reaction>
</comment>
<dbReference type="FunFam" id="1.10.275.10:FF:000001">
    <property type="entry name" value="Fumarate hydratase, mitochondrial"/>
    <property type="match status" value="1"/>
</dbReference>
<evidence type="ECO:0000313" key="6">
    <source>
        <dbReference type="EMBL" id="AKO32987.1"/>
    </source>
</evidence>
<comment type="function">
    <text evidence="3">Involved in the TCA cycle. Catalyzes the stereospecific interconversion of fumarate to L-malate.</text>
</comment>
<dbReference type="NCBIfam" id="TIGR00979">
    <property type="entry name" value="fumC_II"/>
    <property type="match status" value="1"/>
</dbReference>
<dbReference type="NCBIfam" id="NF008909">
    <property type="entry name" value="PRK12273.1"/>
    <property type="match status" value="1"/>
</dbReference>
<dbReference type="SMR" id="A0AAC8UDV3"/>
<feature type="binding site" evidence="3">
    <location>
        <position position="319"/>
    </location>
    <ligand>
        <name>substrate</name>
    </ligand>
</feature>
<dbReference type="RefSeq" id="WP_010945724.1">
    <property type="nucleotide sequence ID" value="NZ_CP011218.1"/>
</dbReference>
<evidence type="ECO:0000313" key="7">
    <source>
        <dbReference type="Proteomes" id="UP000060132"/>
    </source>
</evidence>
<dbReference type="Pfam" id="PF00206">
    <property type="entry name" value="Lyase_1"/>
    <property type="match status" value="1"/>
</dbReference>
<dbReference type="EC" id="4.2.1.2" evidence="3"/>
<dbReference type="Pfam" id="PF10415">
    <property type="entry name" value="FumaraseC_C"/>
    <property type="match status" value="1"/>
</dbReference>
<evidence type="ECO:0000259" key="4">
    <source>
        <dbReference type="Pfam" id="PF00206"/>
    </source>
</evidence>
<accession>A0AAC8UDV3</accession>
<feature type="domain" description="Fumarase C C-terminal" evidence="5">
    <location>
        <begin position="408"/>
        <end position="460"/>
    </location>
</feature>
<organism evidence="6 7">
    <name type="scientific">Haemophilus ducreyi</name>
    <dbReference type="NCBI Taxonomy" id="730"/>
    <lineage>
        <taxon>Bacteria</taxon>
        <taxon>Pseudomonadati</taxon>
        <taxon>Pseudomonadota</taxon>
        <taxon>Gammaproteobacteria</taxon>
        <taxon>Pasteurellales</taxon>
        <taxon>Pasteurellaceae</taxon>
        <taxon>Haemophilus</taxon>
    </lineage>
</organism>
<dbReference type="InterPro" id="IPR024083">
    <property type="entry name" value="Fumarase/histidase_N"/>
</dbReference>
<dbReference type="GO" id="GO:0006106">
    <property type="term" value="P:fumarate metabolic process"/>
    <property type="evidence" value="ECO:0007669"/>
    <property type="project" value="InterPro"/>
</dbReference>
<protein>
    <recommendedName>
        <fullName evidence="3">Fumarate hydratase class II</fullName>
        <shortName evidence="3">Fumarase C</shortName>
        <ecNumber evidence="3">4.2.1.2</ecNumber>
    </recommendedName>
    <alternativeName>
        <fullName evidence="3">Aerobic fumarase</fullName>
    </alternativeName>
    <alternativeName>
        <fullName evidence="3">Iron-independent fumarase</fullName>
    </alternativeName>
</protein>
<dbReference type="EMBL" id="CP011219">
    <property type="protein sequence ID" value="AKO32987.1"/>
    <property type="molecule type" value="Genomic_DNA"/>
</dbReference>
<dbReference type="SUPFAM" id="SSF48557">
    <property type="entry name" value="L-aspartase-like"/>
    <property type="match status" value="1"/>
</dbReference>
<dbReference type="GO" id="GO:0005737">
    <property type="term" value="C:cytoplasm"/>
    <property type="evidence" value="ECO:0007669"/>
    <property type="project" value="UniProtKB-SubCell"/>
</dbReference>
<dbReference type="InterPro" id="IPR022761">
    <property type="entry name" value="Fumarate_lyase_N"/>
</dbReference>
<dbReference type="InterPro" id="IPR020557">
    <property type="entry name" value="Fumarate_lyase_CS"/>
</dbReference>
<dbReference type="GO" id="GO:0006099">
    <property type="term" value="P:tricarboxylic acid cycle"/>
    <property type="evidence" value="ECO:0007669"/>
    <property type="project" value="UniProtKB-UniRule"/>
</dbReference>
<proteinExistence type="inferred from homology"/>
<dbReference type="GO" id="GO:0006108">
    <property type="term" value="P:malate metabolic process"/>
    <property type="evidence" value="ECO:0007669"/>
    <property type="project" value="TreeGrafter"/>
</dbReference>
<feature type="site" description="Important for catalytic activity" evidence="3">
    <location>
        <position position="331"/>
    </location>
</feature>
<keyword evidence="3" id="KW-0963">Cytoplasm</keyword>
<dbReference type="OMA" id="AKWRAQT"/>
<dbReference type="InterPro" id="IPR000362">
    <property type="entry name" value="Fumarate_lyase_fam"/>
</dbReference>
<keyword evidence="2 3" id="KW-0456">Lyase</keyword>
<sequence>MEYRIEKDTMGEVKVPADRYWAAQTERSRNNFRIGPEASMPVEIIEAFAYLKKAAAFANAELGALTTEKRDLIAMVCDEILANKLADEFPLVIWQTGSGTQSNMNLNEVIANRAHVLQGGALGEKSIIHPNDDVNKSQSSNDTYPTAMHIAAYKKVVEVTIPAIERLQKTFAIKSEAFKDVVKIGRTHLMDATPLTLGQEFSAYAAQLQFGLLALKNTLPHLAQLALGGTAVGTGLNTPKGYDVKVAEYIAQFTQLPFITAENKFEALATHDAIIETHGALKQIAMSLFKIANDIRLLASGPRSGIGEILIPENEPGSSIMPGKVNPTQCEAMTMVAAQVLGNDTTISFAGSQGHFQLNVFKPVMAANFLQSAQLLADVCISFDEHCASGIEPNYPRIQQQLENSLMLVTALNTHIGYENAAKIAKTAHKNGTTLKEEAINLGLVTAEQFDQWVRPQNMVGSLK</sequence>
<feature type="domain" description="Fumarate lyase N-terminal" evidence="4">
    <location>
        <begin position="11"/>
        <end position="342"/>
    </location>
</feature>
<keyword evidence="3" id="KW-0816">Tricarboxylic acid cycle</keyword>
<dbReference type="PANTHER" id="PTHR11444:SF1">
    <property type="entry name" value="FUMARATE HYDRATASE, MITOCHONDRIAL"/>
    <property type="match status" value="1"/>
</dbReference>
<dbReference type="Proteomes" id="UP000060132">
    <property type="component" value="Chromosome"/>
</dbReference>
<name>A0AAC8UDV3_HAEDC</name>
<feature type="binding site" evidence="3">
    <location>
        <begin position="98"/>
        <end position="100"/>
    </location>
    <ligand>
        <name>substrate</name>
    </ligand>
</feature>
<dbReference type="Gene3D" id="1.10.275.10">
    <property type="entry name" value="Fumarase/aspartase (N-terminal domain)"/>
    <property type="match status" value="1"/>
</dbReference>
<comment type="subcellular location">
    <subcellularLocation>
        <location evidence="3">Cytoplasm</location>
    </subcellularLocation>
</comment>
<dbReference type="InterPro" id="IPR005677">
    <property type="entry name" value="Fum_hydII"/>
</dbReference>
<feature type="binding site" evidence="3">
    <location>
        <begin position="139"/>
        <end position="141"/>
    </location>
    <ligand>
        <name>substrate</name>
    </ligand>
</feature>
<evidence type="ECO:0000256" key="2">
    <source>
        <dbReference type="ARBA" id="ARBA00023239"/>
    </source>
</evidence>
<feature type="binding site" evidence="3">
    <location>
        <position position="187"/>
    </location>
    <ligand>
        <name>substrate</name>
    </ligand>
</feature>
<dbReference type="FunFam" id="1.20.200.10:FF:000001">
    <property type="entry name" value="Fumarate hydratase, mitochondrial"/>
    <property type="match status" value="1"/>
</dbReference>
<comment type="miscellaneous">
    <text evidence="3">There are 2 substrate-binding sites: the catalytic A site, and the non-catalytic B site that may play a role in the transfer of substrate or product between the active site and the solvent. Alternatively, the B site may bind allosteric effectors.</text>
</comment>
<dbReference type="InterPro" id="IPR008948">
    <property type="entry name" value="L-Aspartase-like"/>
</dbReference>
<dbReference type="GO" id="GO:0004333">
    <property type="term" value="F:fumarate hydratase activity"/>
    <property type="evidence" value="ECO:0007669"/>
    <property type="project" value="UniProtKB-UniRule"/>
</dbReference>
<comment type="subunit">
    <text evidence="3">Homotetramer.</text>
</comment>